<dbReference type="RefSeq" id="WP_345136049.1">
    <property type="nucleotide sequence ID" value="NZ_BAABAT010000034.1"/>
</dbReference>
<dbReference type="EMBL" id="BAABAT010000034">
    <property type="protein sequence ID" value="GAA4259105.1"/>
    <property type="molecule type" value="Genomic_DNA"/>
</dbReference>
<dbReference type="InterPro" id="IPR036396">
    <property type="entry name" value="Cyt_P450_sf"/>
</dbReference>
<protein>
    <recommendedName>
        <fullName evidence="3">Cytochrome P450</fullName>
    </recommendedName>
</protein>
<dbReference type="SUPFAM" id="SSF48264">
    <property type="entry name" value="Cytochrome P450"/>
    <property type="match status" value="1"/>
</dbReference>
<evidence type="ECO:0000313" key="1">
    <source>
        <dbReference type="EMBL" id="GAA4259105.1"/>
    </source>
</evidence>
<name>A0ABP8DLQ0_9ACTN</name>
<proteinExistence type="predicted"/>
<comment type="caution">
    <text evidence="1">The sequence shown here is derived from an EMBL/GenBank/DDBJ whole genome shotgun (WGS) entry which is preliminary data.</text>
</comment>
<evidence type="ECO:0008006" key="3">
    <source>
        <dbReference type="Google" id="ProtNLM"/>
    </source>
</evidence>
<sequence length="276" mass="28842">MRSNLLFDPVANLKRTPFGLRVIRGDAAVGQACCDPATFADVTTLVDGHASGAPPVDERARALLRMVWPSTVAQARLQWGRRVAGPRRVDELVAGVVGVPAAMLRAVVEQSRDVQRGCADDVARAAAPLALLREAVAGVVRRRAGSAGEPGRTDTVLDELLFWRGLGRERVSLDEVAGLVAALIAAAWDAAHVPPGRTVGWLRVTTQAVLLDGETIPAGERCLLLVDAVEPGDRPARAALRTLRWLAPGAPDGAGATFARLVVDAIAGEASGTAAA</sequence>
<organism evidence="1 2">
    <name type="scientific">Dactylosporangium darangshiense</name>
    <dbReference type="NCBI Taxonomy" id="579108"/>
    <lineage>
        <taxon>Bacteria</taxon>
        <taxon>Bacillati</taxon>
        <taxon>Actinomycetota</taxon>
        <taxon>Actinomycetes</taxon>
        <taxon>Micromonosporales</taxon>
        <taxon>Micromonosporaceae</taxon>
        <taxon>Dactylosporangium</taxon>
    </lineage>
</organism>
<gene>
    <name evidence="1" type="ORF">GCM10022255_082460</name>
</gene>
<accession>A0ABP8DLQ0</accession>
<dbReference type="Proteomes" id="UP001500620">
    <property type="component" value="Unassembled WGS sequence"/>
</dbReference>
<evidence type="ECO:0000313" key="2">
    <source>
        <dbReference type="Proteomes" id="UP001500620"/>
    </source>
</evidence>
<keyword evidence="2" id="KW-1185">Reference proteome</keyword>
<reference evidence="2" key="1">
    <citation type="journal article" date="2019" name="Int. J. Syst. Evol. Microbiol.">
        <title>The Global Catalogue of Microorganisms (GCM) 10K type strain sequencing project: providing services to taxonomists for standard genome sequencing and annotation.</title>
        <authorList>
            <consortium name="The Broad Institute Genomics Platform"/>
            <consortium name="The Broad Institute Genome Sequencing Center for Infectious Disease"/>
            <person name="Wu L."/>
            <person name="Ma J."/>
        </authorList>
    </citation>
    <scope>NUCLEOTIDE SEQUENCE [LARGE SCALE GENOMIC DNA]</scope>
    <source>
        <strain evidence="2">JCM 17441</strain>
    </source>
</reference>